<feature type="transmembrane region" description="Helical" evidence="18">
    <location>
        <begin position="69"/>
        <end position="87"/>
    </location>
</feature>
<comment type="catalytic activity">
    <reaction evidence="7">
        <text>12-hexadecanoyloxy-octadecanoate + H2O = 12-hydroxyoctadecanoate + hexadecanoate + H(+)</text>
        <dbReference type="Rhea" id="RHEA:52056"/>
        <dbReference type="ChEBI" id="CHEBI:7896"/>
        <dbReference type="ChEBI" id="CHEBI:15377"/>
        <dbReference type="ChEBI" id="CHEBI:15378"/>
        <dbReference type="ChEBI" id="CHEBI:83677"/>
        <dbReference type="ChEBI" id="CHEBI:84201"/>
    </reaction>
    <physiologicalReaction direction="left-to-right" evidence="7">
        <dbReference type="Rhea" id="RHEA:52057"/>
    </physiologicalReaction>
</comment>
<dbReference type="GO" id="GO:0016020">
    <property type="term" value="C:membrane"/>
    <property type="evidence" value="ECO:0007669"/>
    <property type="project" value="InterPro"/>
</dbReference>
<reference evidence="20" key="2">
    <citation type="submission" date="2023-11" db="UniProtKB">
        <authorList>
            <consortium name="WormBaseParasite"/>
        </authorList>
    </citation>
    <scope>IDENTIFICATION</scope>
</reference>
<evidence type="ECO:0000256" key="7">
    <source>
        <dbReference type="ARBA" id="ARBA00047368"/>
    </source>
</evidence>
<comment type="catalytic activity">
    <reaction evidence="14">
        <text>13-(9Z-octadecenoyloxy)-octadecanoate + H2O = 13-hydroxy-octadecanoate + (9Z)-octadecenoate + H(+)</text>
        <dbReference type="Rhea" id="RHEA:52064"/>
        <dbReference type="ChEBI" id="CHEBI:15377"/>
        <dbReference type="ChEBI" id="CHEBI:15378"/>
        <dbReference type="ChEBI" id="CHEBI:30823"/>
        <dbReference type="ChEBI" id="CHEBI:136303"/>
        <dbReference type="ChEBI" id="CHEBI:136304"/>
    </reaction>
    <physiologicalReaction direction="left-to-right" evidence="14">
        <dbReference type="Rhea" id="RHEA:52065"/>
    </physiologicalReaction>
</comment>
<name>A0AA85IW54_TRIRE</name>
<organism evidence="19 20">
    <name type="scientific">Trichobilharzia regenti</name>
    <name type="common">Nasal bird schistosome</name>
    <dbReference type="NCBI Taxonomy" id="157069"/>
    <lineage>
        <taxon>Eukaryota</taxon>
        <taxon>Metazoa</taxon>
        <taxon>Spiralia</taxon>
        <taxon>Lophotrochozoa</taxon>
        <taxon>Platyhelminthes</taxon>
        <taxon>Trematoda</taxon>
        <taxon>Digenea</taxon>
        <taxon>Strigeidida</taxon>
        <taxon>Schistosomatoidea</taxon>
        <taxon>Schistosomatidae</taxon>
        <taxon>Trichobilharzia</taxon>
    </lineage>
</organism>
<comment type="subcellular location">
    <subcellularLocation>
        <location evidence="2">Endomembrane system</location>
        <topology evidence="2">Multi-pass membrane protein</topology>
    </subcellularLocation>
</comment>
<comment type="catalytic activity">
    <reaction evidence="12">
        <text>9-(9Z-octadecenoyloxy)-octadecanoate + H2O = 9-hydroxy-octadecanoate + (9Z)-octadecenoate + H(+)</text>
        <dbReference type="Rhea" id="RHEA:52048"/>
        <dbReference type="ChEBI" id="CHEBI:15377"/>
        <dbReference type="ChEBI" id="CHEBI:15378"/>
        <dbReference type="ChEBI" id="CHEBI:30823"/>
        <dbReference type="ChEBI" id="CHEBI:136282"/>
        <dbReference type="ChEBI" id="CHEBI:136286"/>
    </reaction>
    <physiologicalReaction direction="left-to-right" evidence="12">
        <dbReference type="Rhea" id="RHEA:52049"/>
    </physiologicalReaction>
</comment>
<protein>
    <submittedName>
        <fullName evidence="20">Uncharacterized protein</fullName>
    </submittedName>
</protein>
<evidence type="ECO:0000256" key="1">
    <source>
        <dbReference type="ARBA" id="ARBA00000923"/>
    </source>
</evidence>
<keyword evidence="5 18" id="KW-1133">Transmembrane helix</keyword>
<dbReference type="WBParaSite" id="TREG1_113730.1">
    <property type="protein sequence ID" value="TREG1_113730.1"/>
    <property type="gene ID" value="TREG1_113730"/>
</dbReference>
<feature type="region of interest" description="Disordered" evidence="17">
    <location>
        <begin position="136"/>
        <end position="165"/>
    </location>
</feature>
<evidence type="ECO:0000256" key="4">
    <source>
        <dbReference type="ARBA" id="ARBA00022692"/>
    </source>
</evidence>
<evidence type="ECO:0000256" key="17">
    <source>
        <dbReference type="SAM" id="MobiDB-lite"/>
    </source>
</evidence>
<dbReference type="InterPro" id="IPR006838">
    <property type="entry name" value="ADTRP_AIG1"/>
</dbReference>
<comment type="catalytic activity">
    <reaction evidence="1">
        <text>9-(9Z-hexadecenoyloxy)-octadecanoate + H2O = (9Z)-hexadecenoate + 9-hydroxy-octadecanoate + H(+)</text>
        <dbReference type="Rhea" id="RHEA:52068"/>
        <dbReference type="ChEBI" id="CHEBI:15377"/>
        <dbReference type="ChEBI" id="CHEBI:15378"/>
        <dbReference type="ChEBI" id="CHEBI:32372"/>
        <dbReference type="ChEBI" id="CHEBI:136286"/>
        <dbReference type="ChEBI" id="CHEBI:136309"/>
    </reaction>
    <physiologicalReaction direction="left-to-right" evidence="1">
        <dbReference type="Rhea" id="RHEA:52069"/>
    </physiologicalReaction>
</comment>
<dbReference type="Proteomes" id="UP000050795">
    <property type="component" value="Unassembled WGS sequence"/>
</dbReference>
<comment type="catalytic activity">
    <reaction evidence="8">
        <text>13-octadecanoyloxy-octadecanoate + H2O = 13-hydroxy-octadecanoate + octadecanoate + H(+)</text>
        <dbReference type="Rhea" id="RHEA:52084"/>
        <dbReference type="ChEBI" id="CHEBI:15377"/>
        <dbReference type="ChEBI" id="CHEBI:15378"/>
        <dbReference type="ChEBI" id="CHEBI:25629"/>
        <dbReference type="ChEBI" id="CHEBI:136304"/>
        <dbReference type="ChEBI" id="CHEBI:136335"/>
    </reaction>
    <physiologicalReaction direction="left-to-right" evidence="8">
        <dbReference type="Rhea" id="RHEA:52085"/>
    </physiologicalReaction>
</comment>
<evidence type="ECO:0000256" key="9">
    <source>
        <dbReference type="ARBA" id="ARBA00047863"/>
    </source>
</evidence>
<evidence type="ECO:0000256" key="5">
    <source>
        <dbReference type="ARBA" id="ARBA00022989"/>
    </source>
</evidence>
<evidence type="ECO:0000256" key="13">
    <source>
        <dbReference type="ARBA" id="ARBA00049221"/>
    </source>
</evidence>
<comment type="catalytic activity">
    <reaction evidence="10">
        <text>12-octadecanoyloxy-octadecanoate + H2O = 12-hydroxyoctadecanoate + octadecanoate + H(+)</text>
        <dbReference type="Rhea" id="RHEA:52080"/>
        <dbReference type="ChEBI" id="CHEBI:15377"/>
        <dbReference type="ChEBI" id="CHEBI:15378"/>
        <dbReference type="ChEBI" id="CHEBI:25629"/>
        <dbReference type="ChEBI" id="CHEBI:84201"/>
        <dbReference type="ChEBI" id="CHEBI:136330"/>
    </reaction>
    <physiologicalReaction direction="left-to-right" evidence="10">
        <dbReference type="Rhea" id="RHEA:52081"/>
    </physiologicalReaction>
</comment>
<comment type="catalytic activity">
    <reaction evidence="16">
        <text>12-(9Z-hexadecenoyloxy)-octadecanoate + H2O = 12-hydroxyoctadecanoate + (9Z)-hexadecenoate + H(+)</text>
        <dbReference type="Rhea" id="RHEA:52072"/>
        <dbReference type="ChEBI" id="CHEBI:15377"/>
        <dbReference type="ChEBI" id="CHEBI:15378"/>
        <dbReference type="ChEBI" id="CHEBI:32372"/>
        <dbReference type="ChEBI" id="CHEBI:84201"/>
        <dbReference type="ChEBI" id="CHEBI:136312"/>
    </reaction>
    <physiologicalReaction direction="left-to-right" evidence="16">
        <dbReference type="Rhea" id="RHEA:52073"/>
    </physiologicalReaction>
</comment>
<dbReference type="AlphaFoldDB" id="A0AA85IW54"/>
<comment type="catalytic activity">
    <reaction evidence="13">
        <text>9-octadecanoyloxy-octadecanoate + H2O = 9-hydroxy-octadecanoate + octadecanoate + H(+)</text>
        <dbReference type="Rhea" id="RHEA:52096"/>
        <dbReference type="ChEBI" id="CHEBI:15377"/>
        <dbReference type="ChEBI" id="CHEBI:15378"/>
        <dbReference type="ChEBI" id="CHEBI:25629"/>
        <dbReference type="ChEBI" id="CHEBI:136286"/>
        <dbReference type="ChEBI" id="CHEBI:136373"/>
    </reaction>
    <physiologicalReaction direction="left-to-right" evidence="13">
        <dbReference type="Rhea" id="RHEA:52097"/>
    </physiologicalReaction>
</comment>
<proteinExistence type="inferred from homology"/>
<evidence type="ECO:0000256" key="12">
    <source>
        <dbReference type="ARBA" id="ARBA00048800"/>
    </source>
</evidence>
<evidence type="ECO:0000256" key="6">
    <source>
        <dbReference type="ARBA" id="ARBA00023136"/>
    </source>
</evidence>
<dbReference type="GO" id="GO:0012505">
    <property type="term" value="C:endomembrane system"/>
    <property type="evidence" value="ECO:0007669"/>
    <property type="project" value="UniProtKB-SubCell"/>
</dbReference>
<feature type="compositionally biased region" description="Basic residues" evidence="17">
    <location>
        <begin position="156"/>
        <end position="165"/>
    </location>
</feature>
<dbReference type="Pfam" id="PF04750">
    <property type="entry name" value="Far-17a_AIG1"/>
    <property type="match status" value="1"/>
</dbReference>
<evidence type="ECO:0000256" key="16">
    <source>
        <dbReference type="ARBA" id="ARBA00049428"/>
    </source>
</evidence>
<comment type="catalytic activity">
    <reaction evidence="9">
        <text>9-hexadecanoyloxy-octadecanoate + H2O = 9-hydroxy-octadecanoate + hexadecanoate + H(+)</text>
        <dbReference type="Rhea" id="RHEA:52052"/>
        <dbReference type="ChEBI" id="CHEBI:7896"/>
        <dbReference type="ChEBI" id="CHEBI:15377"/>
        <dbReference type="ChEBI" id="CHEBI:15378"/>
        <dbReference type="ChEBI" id="CHEBI:83670"/>
        <dbReference type="ChEBI" id="CHEBI:136286"/>
    </reaction>
    <physiologicalReaction direction="left-to-right" evidence="9">
        <dbReference type="Rhea" id="RHEA:52053"/>
    </physiologicalReaction>
</comment>
<evidence type="ECO:0000256" key="3">
    <source>
        <dbReference type="ARBA" id="ARBA00009300"/>
    </source>
</evidence>
<sequence length="165" mass="18829">MFTLTFQVVCVLFWSIFMVDKGLLVKPSEMKMKTLPSWYNHSCHSVGSLAIILDALLWKPTSVPVRRAVLMLVAYFGSYLMYVEFLIRMHNLYPYPILANFSETGRFGFYGVVMIGIALCFGVNLLVVRFMNKTHKKGAAKSQPRGEKKETVSVHSKQRKPKKAD</sequence>
<keyword evidence="19" id="KW-1185">Reference proteome</keyword>
<evidence type="ECO:0000256" key="11">
    <source>
        <dbReference type="ARBA" id="ARBA00048701"/>
    </source>
</evidence>
<dbReference type="PANTHER" id="PTHR10989:SF16">
    <property type="entry name" value="AT02829P-RELATED"/>
    <property type="match status" value="1"/>
</dbReference>
<evidence type="ECO:0000256" key="2">
    <source>
        <dbReference type="ARBA" id="ARBA00004127"/>
    </source>
</evidence>
<evidence type="ECO:0000256" key="18">
    <source>
        <dbReference type="SAM" id="Phobius"/>
    </source>
</evidence>
<dbReference type="PANTHER" id="PTHR10989">
    <property type="entry name" value="ANDROGEN-INDUCED PROTEIN 1-RELATED"/>
    <property type="match status" value="1"/>
</dbReference>
<evidence type="ECO:0000256" key="8">
    <source>
        <dbReference type="ARBA" id="ARBA00047427"/>
    </source>
</evidence>
<reference evidence="19" key="1">
    <citation type="submission" date="2022-06" db="EMBL/GenBank/DDBJ databases">
        <authorList>
            <person name="Berger JAMES D."/>
            <person name="Berger JAMES D."/>
        </authorList>
    </citation>
    <scope>NUCLEOTIDE SEQUENCE [LARGE SCALE GENOMIC DNA]</scope>
</reference>
<feature type="transmembrane region" description="Helical" evidence="18">
    <location>
        <begin position="107"/>
        <end position="127"/>
    </location>
</feature>
<evidence type="ECO:0000256" key="10">
    <source>
        <dbReference type="ARBA" id="ARBA00048680"/>
    </source>
</evidence>
<keyword evidence="6 18" id="KW-0472">Membrane</keyword>
<evidence type="ECO:0000256" key="14">
    <source>
        <dbReference type="ARBA" id="ARBA00049296"/>
    </source>
</evidence>
<evidence type="ECO:0000313" key="19">
    <source>
        <dbReference type="Proteomes" id="UP000050795"/>
    </source>
</evidence>
<evidence type="ECO:0000256" key="15">
    <source>
        <dbReference type="ARBA" id="ARBA00049322"/>
    </source>
</evidence>
<evidence type="ECO:0000313" key="20">
    <source>
        <dbReference type="WBParaSite" id="TREG1_113730.1"/>
    </source>
</evidence>
<comment type="catalytic activity">
    <reaction evidence="11">
        <text>12-(9Z-octadecenoyloxy)-octadecanoate + H2O = 12-hydroxyoctadecanoate + (9Z)-octadecenoate + H(+)</text>
        <dbReference type="Rhea" id="RHEA:52060"/>
        <dbReference type="ChEBI" id="CHEBI:15377"/>
        <dbReference type="ChEBI" id="CHEBI:15378"/>
        <dbReference type="ChEBI" id="CHEBI:30823"/>
        <dbReference type="ChEBI" id="CHEBI:84201"/>
        <dbReference type="ChEBI" id="CHEBI:136302"/>
    </reaction>
    <physiologicalReaction direction="left-to-right" evidence="11">
        <dbReference type="Rhea" id="RHEA:52061"/>
    </physiologicalReaction>
</comment>
<keyword evidence="4 18" id="KW-0812">Transmembrane</keyword>
<accession>A0AA85IW54</accession>
<comment type="catalytic activity">
    <reaction evidence="15">
        <text>13-(9Z-hexadecenoyloxy)-octadecanoate + H2O = 13-hydroxy-octadecanoate + (9Z)-hexadecenoate + H(+)</text>
        <dbReference type="Rhea" id="RHEA:52076"/>
        <dbReference type="ChEBI" id="CHEBI:15377"/>
        <dbReference type="ChEBI" id="CHEBI:15378"/>
        <dbReference type="ChEBI" id="CHEBI:32372"/>
        <dbReference type="ChEBI" id="CHEBI:136304"/>
        <dbReference type="ChEBI" id="CHEBI:136315"/>
    </reaction>
    <physiologicalReaction direction="left-to-right" evidence="15">
        <dbReference type="Rhea" id="RHEA:52077"/>
    </physiologicalReaction>
</comment>
<comment type="similarity">
    <text evidence="3">Belongs to the AIG1 family.</text>
</comment>